<dbReference type="Pfam" id="PF01891">
    <property type="entry name" value="CbiM"/>
    <property type="match status" value="1"/>
</dbReference>
<dbReference type="GO" id="GO:0000041">
    <property type="term" value="P:transition metal ion transport"/>
    <property type="evidence" value="ECO:0007669"/>
    <property type="project" value="InterPro"/>
</dbReference>
<accession>A0A484F6Y2</accession>
<proteinExistence type="predicted"/>
<evidence type="ECO:0000313" key="9">
    <source>
        <dbReference type="Proteomes" id="UP000294855"/>
    </source>
</evidence>
<feature type="transmembrane region" description="Helical" evidence="7">
    <location>
        <begin position="193"/>
        <end position="217"/>
    </location>
</feature>
<dbReference type="Gene3D" id="1.10.1760.20">
    <property type="match status" value="1"/>
</dbReference>
<sequence length="239" mass="25216">MHISEGVLPAGVLAAGWVILIILLIITIGWSRKKFGNISEKIPLIAVVTAAFFVACLFRVPVPPTSLHLVLSGLVGILLGPLALICIFIGLLLQALLFQNGGITVLGVNSVVMGLPAIIAWFVYKALLKKKNTAVSAGLASAFSIFLSTLLLAVVFLAAGIDFGSLNALADYASGIPVLSSIVSALAGSSFGLTVFLLFLMNLPLMIIEGIICAFIVPFIEKVKPEMLEEKIDGKNRTD</sequence>
<feature type="transmembrane region" description="Helical" evidence="7">
    <location>
        <begin position="105"/>
        <end position="124"/>
    </location>
</feature>
<dbReference type="InterPro" id="IPR002751">
    <property type="entry name" value="CbiM/NikMN"/>
</dbReference>
<organism evidence="8 9">
    <name type="scientific">Methanimicrococcus blatticola</name>
    <dbReference type="NCBI Taxonomy" id="91560"/>
    <lineage>
        <taxon>Archaea</taxon>
        <taxon>Methanobacteriati</taxon>
        <taxon>Methanobacteriota</taxon>
        <taxon>Stenosarchaea group</taxon>
        <taxon>Methanomicrobia</taxon>
        <taxon>Methanosarcinales</taxon>
        <taxon>Methanosarcinaceae</taxon>
        <taxon>Methanimicrococcus</taxon>
    </lineage>
</organism>
<name>A0A484F6Y2_9EURY</name>
<evidence type="ECO:0000256" key="2">
    <source>
        <dbReference type="ARBA" id="ARBA00022448"/>
    </source>
</evidence>
<keyword evidence="9" id="KW-1185">Reference proteome</keyword>
<evidence type="ECO:0000256" key="6">
    <source>
        <dbReference type="ARBA" id="ARBA00023136"/>
    </source>
</evidence>
<keyword evidence="2" id="KW-0813">Transport</keyword>
<evidence type="ECO:0000256" key="7">
    <source>
        <dbReference type="SAM" id="Phobius"/>
    </source>
</evidence>
<dbReference type="PANTHER" id="PTHR34229:SF1">
    <property type="entry name" value="METAL TRANSPORT PROTEIN HI_1621-RELATED"/>
    <property type="match status" value="1"/>
</dbReference>
<keyword evidence="5 7" id="KW-1133">Transmembrane helix</keyword>
<evidence type="ECO:0000256" key="1">
    <source>
        <dbReference type="ARBA" id="ARBA00004651"/>
    </source>
</evidence>
<keyword evidence="3" id="KW-1003">Cell membrane</keyword>
<feature type="transmembrane region" description="Helical" evidence="7">
    <location>
        <begin position="136"/>
        <end position="157"/>
    </location>
</feature>
<dbReference type="RefSeq" id="WP_133516697.1">
    <property type="nucleotide sequence ID" value="NZ_JAHDUW010000001.1"/>
</dbReference>
<evidence type="ECO:0000256" key="4">
    <source>
        <dbReference type="ARBA" id="ARBA00022692"/>
    </source>
</evidence>
<keyword evidence="4 7" id="KW-0812">Transmembrane</keyword>
<dbReference type="AlphaFoldDB" id="A0A484F6Y2"/>
<dbReference type="PANTHER" id="PTHR34229">
    <property type="entry name" value="METAL TRANSPORT PROTEIN HI_1621-RELATED"/>
    <property type="match status" value="1"/>
</dbReference>
<feature type="transmembrane region" description="Helical" evidence="7">
    <location>
        <begin position="68"/>
        <end position="93"/>
    </location>
</feature>
<gene>
    <name evidence="8" type="ORF">C7391_0218</name>
</gene>
<protein>
    <submittedName>
        <fullName evidence="8">Cobalt/nickel transport system permease protein</fullName>
    </submittedName>
</protein>
<comment type="subcellular location">
    <subcellularLocation>
        <location evidence="1">Cell membrane</location>
        <topology evidence="1">Multi-pass membrane protein</topology>
    </subcellularLocation>
</comment>
<keyword evidence="6 7" id="KW-0472">Membrane</keyword>
<reference evidence="8 9" key="1">
    <citation type="submission" date="2019-03" db="EMBL/GenBank/DDBJ databases">
        <title>Genomic Encyclopedia of Type Strains, Phase IV (KMG-IV): sequencing the most valuable type-strain genomes for metagenomic binning, comparative biology and taxonomic classification.</title>
        <authorList>
            <person name="Goeker M."/>
        </authorList>
    </citation>
    <scope>NUCLEOTIDE SEQUENCE [LARGE SCALE GENOMIC DNA]</scope>
    <source>
        <strain evidence="8 9">DSM 13328</strain>
    </source>
</reference>
<feature type="transmembrane region" description="Helical" evidence="7">
    <location>
        <begin position="42"/>
        <end position="62"/>
    </location>
</feature>
<evidence type="ECO:0000256" key="3">
    <source>
        <dbReference type="ARBA" id="ARBA00022475"/>
    </source>
</evidence>
<dbReference type="Proteomes" id="UP000294855">
    <property type="component" value="Unassembled WGS sequence"/>
</dbReference>
<feature type="transmembrane region" description="Helical" evidence="7">
    <location>
        <begin position="169"/>
        <end position="187"/>
    </location>
</feature>
<feature type="transmembrane region" description="Helical" evidence="7">
    <location>
        <begin position="6"/>
        <end position="30"/>
    </location>
</feature>
<comment type="caution">
    <text evidence="8">The sequence shown here is derived from an EMBL/GenBank/DDBJ whole genome shotgun (WGS) entry which is preliminary data.</text>
</comment>
<dbReference type="EMBL" id="SNYS01000005">
    <property type="protein sequence ID" value="TDQ71118.1"/>
    <property type="molecule type" value="Genomic_DNA"/>
</dbReference>
<evidence type="ECO:0000256" key="5">
    <source>
        <dbReference type="ARBA" id="ARBA00022989"/>
    </source>
</evidence>
<dbReference type="OrthoDB" id="71235at2157"/>
<evidence type="ECO:0000313" key="8">
    <source>
        <dbReference type="EMBL" id="TDQ71118.1"/>
    </source>
</evidence>
<dbReference type="GO" id="GO:0005886">
    <property type="term" value="C:plasma membrane"/>
    <property type="evidence" value="ECO:0007669"/>
    <property type="project" value="UniProtKB-SubCell"/>
</dbReference>